<feature type="compositionally biased region" description="Polar residues" evidence="1">
    <location>
        <begin position="104"/>
        <end position="113"/>
    </location>
</feature>
<organism evidence="2 3">
    <name type="scientific">Actinomortierella ambigua</name>
    <dbReference type="NCBI Taxonomy" id="1343610"/>
    <lineage>
        <taxon>Eukaryota</taxon>
        <taxon>Fungi</taxon>
        <taxon>Fungi incertae sedis</taxon>
        <taxon>Mucoromycota</taxon>
        <taxon>Mortierellomycotina</taxon>
        <taxon>Mortierellomycetes</taxon>
        <taxon>Mortierellales</taxon>
        <taxon>Mortierellaceae</taxon>
        <taxon>Actinomortierella</taxon>
    </lineage>
</organism>
<reference evidence="2" key="1">
    <citation type="journal article" date="2020" name="Fungal Divers.">
        <title>Resolving the Mortierellaceae phylogeny through synthesis of multi-gene phylogenetics and phylogenomics.</title>
        <authorList>
            <person name="Vandepol N."/>
            <person name="Liber J."/>
            <person name="Desiro A."/>
            <person name="Na H."/>
            <person name="Kennedy M."/>
            <person name="Barry K."/>
            <person name="Grigoriev I.V."/>
            <person name="Miller A.N."/>
            <person name="O'Donnell K."/>
            <person name="Stajich J.E."/>
            <person name="Bonito G."/>
        </authorList>
    </citation>
    <scope>NUCLEOTIDE SEQUENCE</scope>
    <source>
        <strain evidence="2">BC1065</strain>
    </source>
</reference>
<comment type="caution">
    <text evidence="2">The sequence shown here is derived from an EMBL/GenBank/DDBJ whole genome shotgun (WGS) entry which is preliminary data.</text>
</comment>
<feature type="compositionally biased region" description="Basic and acidic residues" evidence="1">
    <location>
        <begin position="59"/>
        <end position="70"/>
    </location>
</feature>
<evidence type="ECO:0000313" key="3">
    <source>
        <dbReference type="Proteomes" id="UP000807716"/>
    </source>
</evidence>
<feature type="compositionally biased region" description="Low complexity" evidence="1">
    <location>
        <begin position="74"/>
        <end position="96"/>
    </location>
</feature>
<name>A0A9P6QH21_9FUNG</name>
<feature type="region of interest" description="Disordered" evidence="1">
    <location>
        <begin position="59"/>
        <end position="140"/>
    </location>
</feature>
<keyword evidence="3" id="KW-1185">Reference proteome</keyword>
<gene>
    <name evidence="2" type="ORF">DFQ27_006779</name>
</gene>
<dbReference type="AlphaFoldDB" id="A0A9P6QH21"/>
<dbReference type="Proteomes" id="UP000807716">
    <property type="component" value="Unassembled WGS sequence"/>
</dbReference>
<dbReference type="EMBL" id="JAAAJB010000051">
    <property type="protein sequence ID" value="KAG0268427.1"/>
    <property type="molecule type" value="Genomic_DNA"/>
</dbReference>
<protein>
    <submittedName>
        <fullName evidence="2">Uncharacterized protein</fullName>
    </submittedName>
</protein>
<feature type="compositionally biased region" description="Polar residues" evidence="1">
    <location>
        <begin position="123"/>
        <end position="140"/>
    </location>
</feature>
<accession>A0A9P6QH21</accession>
<sequence length="140" mass="14895">MNNNNQRSTNNMNANTNTNQNSNLASDSQNAAGSFTETLKAYADKAKAMGQQYLEQAKEQISHLQHETKPQTDQASTLASNQNNAATATNTQQPSSNFMDDINSLGQQSNQPAGNAGNLAGTGMQNATRSSKKAASQTQL</sequence>
<feature type="region of interest" description="Disordered" evidence="1">
    <location>
        <begin position="1"/>
        <end position="31"/>
    </location>
</feature>
<evidence type="ECO:0000256" key="1">
    <source>
        <dbReference type="SAM" id="MobiDB-lite"/>
    </source>
</evidence>
<dbReference type="OrthoDB" id="10594572at2759"/>
<feature type="compositionally biased region" description="Low complexity" evidence="1">
    <location>
        <begin position="1"/>
        <end position="23"/>
    </location>
</feature>
<proteinExistence type="predicted"/>
<evidence type="ECO:0000313" key="2">
    <source>
        <dbReference type="EMBL" id="KAG0268427.1"/>
    </source>
</evidence>